<keyword evidence="9" id="KW-0735">Signal-anchor</keyword>
<comment type="subcellular location">
    <subcellularLocation>
        <location evidence="1">Endoplasmic reticulum membrane</location>
        <topology evidence="1">Single-pass membrane protein</topology>
    </subcellularLocation>
</comment>
<evidence type="ECO:0000256" key="5">
    <source>
        <dbReference type="ARBA" id="ARBA00022676"/>
    </source>
</evidence>
<dbReference type="SUPFAM" id="SSF53448">
    <property type="entry name" value="Nucleotide-diphospho-sugar transferases"/>
    <property type="match status" value="1"/>
</dbReference>
<dbReference type="Proteomes" id="UP000319209">
    <property type="component" value="Chromosome"/>
</dbReference>
<evidence type="ECO:0000256" key="10">
    <source>
        <dbReference type="ARBA" id="ARBA00022989"/>
    </source>
</evidence>
<keyword evidence="7" id="KW-0812">Transmembrane</keyword>
<protein>
    <recommendedName>
        <fullName evidence="4">dolichyl-phosphate beta-glucosyltransferase</fullName>
        <ecNumber evidence="4">2.4.1.117</ecNumber>
    </recommendedName>
</protein>
<dbReference type="InterPro" id="IPR001789">
    <property type="entry name" value="Sig_transdc_resp-reg_receiver"/>
</dbReference>
<keyword evidence="11" id="KW-0472">Membrane</keyword>
<proteinExistence type="inferred from homology"/>
<dbReference type="KEGG" id="fop:FNB79_11340"/>
<dbReference type="EMBL" id="CP041637">
    <property type="protein sequence ID" value="QDO94534.1"/>
    <property type="molecule type" value="Genomic_DNA"/>
</dbReference>
<dbReference type="CDD" id="cd17574">
    <property type="entry name" value="REC_OmpR"/>
    <property type="match status" value="1"/>
</dbReference>
<keyword evidence="6" id="KW-0808">Transferase</keyword>
<keyword evidence="10" id="KW-1133">Transmembrane helix</keyword>
<dbReference type="InterPro" id="IPR001173">
    <property type="entry name" value="Glyco_trans_2-like"/>
</dbReference>
<evidence type="ECO:0000313" key="16">
    <source>
        <dbReference type="Proteomes" id="UP000319209"/>
    </source>
</evidence>
<dbReference type="EC" id="2.4.1.117" evidence="4"/>
<evidence type="ECO:0000256" key="7">
    <source>
        <dbReference type="ARBA" id="ARBA00022692"/>
    </source>
</evidence>
<dbReference type="Gene3D" id="3.90.550.10">
    <property type="entry name" value="Spore Coat Polysaccharide Biosynthesis Protein SpsA, Chain A"/>
    <property type="match status" value="1"/>
</dbReference>
<dbReference type="PANTHER" id="PTHR10859:SF91">
    <property type="entry name" value="DOLICHYL-PHOSPHATE BETA-GLUCOSYLTRANSFERASE"/>
    <property type="match status" value="1"/>
</dbReference>
<evidence type="ECO:0000256" key="9">
    <source>
        <dbReference type="ARBA" id="ARBA00022968"/>
    </source>
</evidence>
<feature type="domain" description="Response regulatory" evidence="14">
    <location>
        <begin position="2"/>
        <end position="117"/>
    </location>
</feature>
<dbReference type="AlphaFoldDB" id="A0A516GSP2"/>
<dbReference type="InterPro" id="IPR011006">
    <property type="entry name" value="CheY-like_superfamily"/>
</dbReference>
<evidence type="ECO:0000256" key="2">
    <source>
        <dbReference type="ARBA" id="ARBA00004922"/>
    </source>
</evidence>
<evidence type="ECO:0000313" key="15">
    <source>
        <dbReference type="EMBL" id="QDO94534.1"/>
    </source>
</evidence>
<dbReference type="Gene3D" id="3.40.50.2300">
    <property type="match status" value="1"/>
</dbReference>
<name>A0A516GSP2_9FLAO</name>
<keyword evidence="13" id="KW-0597">Phosphoprotein</keyword>
<feature type="modified residue" description="4-aspartylphosphate" evidence="13">
    <location>
        <position position="51"/>
    </location>
</feature>
<keyword evidence="8" id="KW-0256">Endoplasmic reticulum</keyword>
<dbReference type="OrthoDB" id="952827at2"/>
<comment type="similarity">
    <text evidence="3">Belongs to the glycosyltransferase 2 family.</text>
</comment>
<dbReference type="GO" id="GO:0000160">
    <property type="term" value="P:phosphorelay signal transduction system"/>
    <property type="evidence" value="ECO:0007669"/>
    <property type="project" value="InterPro"/>
</dbReference>
<evidence type="ECO:0000256" key="4">
    <source>
        <dbReference type="ARBA" id="ARBA00012583"/>
    </source>
</evidence>
<dbReference type="InterPro" id="IPR035518">
    <property type="entry name" value="DPG_synthase"/>
</dbReference>
<reference evidence="15 16" key="1">
    <citation type="submission" date="2019-07" db="EMBL/GenBank/DDBJ databases">
        <title>Genome sequencing for Formosa sp. PS13.</title>
        <authorList>
            <person name="Park S.-J."/>
        </authorList>
    </citation>
    <scope>NUCLEOTIDE SEQUENCE [LARGE SCALE GENOMIC DNA]</scope>
    <source>
        <strain evidence="15 16">PS13</strain>
    </source>
</reference>
<evidence type="ECO:0000256" key="1">
    <source>
        <dbReference type="ARBA" id="ARBA00004389"/>
    </source>
</evidence>
<gene>
    <name evidence="15" type="ORF">FNB79_11340</name>
</gene>
<dbReference type="RefSeq" id="WP_143381418.1">
    <property type="nucleotide sequence ID" value="NZ_CP041637.1"/>
</dbReference>
<evidence type="ECO:0000256" key="11">
    <source>
        <dbReference type="ARBA" id="ARBA00023136"/>
    </source>
</evidence>
<comment type="catalytic activity">
    <reaction evidence="12">
        <text>a di-trans,poly-cis-dolichyl phosphate + UDP-alpha-D-glucose = a di-trans,poly-cis-dolichyl beta-D-glucosyl phosphate + UDP</text>
        <dbReference type="Rhea" id="RHEA:15401"/>
        <dbReference type="Rhea" id="RHEA-COMP:19498"/>
        <dbReference type="Rhea" id="RHEA-COMP:19502"/>
        <dbReference type="ChEBI" id="CHEBI:57525"/>
        <dbReference type="ChEBI" id="CHEBI:57683"/>
        <dbReference type="ChEBI" id="CHEBI:58223"/>
        <dbReference type="ChEBI" id="CHEBI:58885"/>
        <dbReference type="EC" id="2.4.1.117"/>
    </reaction>
    <physiologicalReaction direction="left-to-right" evidence="12">
        <dbReference type="Rhea" id="RHEA:15402"/>
    </physiologicalReaction>
</comment>
<keyword evidence="5" id="KW-0328">Glycosyltransferase</keyword>
<keyword evidence="16" id="KW-1185">Reference proteome</keyword>
<dbReference type="GO" id="GO:0006487">
    <property type="term" value="P:protein N-linked glycosylation"/>
    <property type="evidence" value="ECO:0007669"/>
    <property type="project" value="TreeGrafter"/>
</dbReference>
<evidence type="ECO:0000259" key="14">
    <source>
        <dbReference type="PROSITE" id="PS50110"/>
    </source>
</evidence>
<sequence>MKILAIDDQQLVLLPLQKRLVDLGYVVQIETNAEKGLEIYNSFLPDLVIVDINMPGISGLDIVKHIRHSENPDTPIMVLSGNTQDSVITEGFDLGINDYMKKPLSLNEISARVKRLIGVPEFQNDVETSNVMIQHRCVGVVIPCYNEEERLLSNAFLNYIDKHSGYHLCFVNDGSKDKTLEVLHNIQKGREDFITVYDCEKNGGKAEAVRLGMLHMSKKADLDYIGFLDADLSTDLADFDDLVKTIETSDFKIVSGSRISRMGANITKESARKIISLTINYIIRKILKMDFKDTQCGAKIFSKDVIDIAFGEKFVTQWIFDVEIFKRMSIHFGLKTAKSMLCEQPLKRWIHADGSKLSMKDSIKIVGQLAQIAWVYRGNNVKNNSKKSHLRVA</sequence>
<dbReference type="Pfam" id="PF00535">
    <property type="entry name" value="Glycos_transf_2"/>
    <property type="match status" value="1"/>
</dbReference>
<evidence type="ECO:0000256" key="12">
    <source>
        <dbReference type="ARBA" id="ARBA00045097"/>
    </source>
</evidence>
<evidence type="ECO:0000256" key="13">
    <source>
        <dbReference type="PROSITE-ProRule" id="PRU00169"/>
    </source>
</evidence>
<comment type="pathway">
    <text evidence="2">Protein modification; protein glycosylation.</text>
</comment>
<evidence type="ECO:0000256" key="8">
    <source>
        <dbReference type="ARBA" id="ARBA00022824"/>
    </source>
</evidence>
<evidence type="ECO:0000256" key="3">
    <source>
        <dbReference type="ARBA" id="ARBA00006739"/>
    </source>
</evidence>
<organism evidence="15 16">
    <name type="scientific">Formosa sediminum</name>
    <dbReference type="NCBI Taxonomy" id="2594004"/>
    <lineage>
        <taxon>Bacteria</taxon>
        <taxon>Pseudomonadati</taxon>
        <taxon>Bacteroidota</taxon>
        <taxon>Flavobacteriia</taxon>
        <taxon>Flavobacteriales</taxon>
        <taxon>Flavobacteriaceae</taxon>
        <taxon>Formosa</taxon>
    </lineage>
</organism>
<dbReference type="Pfam" id="PF00072">
    <property type="entry name" value="Response_reg"/>
    <property type="match status" value="1"/>
</dbReference>
<dbReference type="SUPFAM" id="SSF52172">
    <property type="entry name" value="CheY-like"/>
    <property type="match status" value="1"/>
</dbReference>
<dbReference type="GO" id="GO:0004581">
    <property type="term" value="F:dolichyl-phosphate beta-glucosyltransferase activity"/>
    <property type="evidence" value="ECO:0007669"/>
    <property type="project" value="UniProtKB-EC"/>
</dbReference>
<evidence type="ECO:0000256" key="6">
    <source>
        <dbReference type="ARBA" id="ARBA00022679"/>
    </source>
</evidence>
<dbReference type="PANTHER" id="PTHR10859">
    <property type="entry name" value="GLYCOSYL TRANSFERASE"/>
    <property type="match status" value="1"/>
</dbReference>
<dbReference type="InterPro" id="IPR029044">
    <property type="entry name" value="Nucleotide-diphossugar_trans"/>
</dbReference>
<dbReference type="CDD" id="cd04188">
    <property type="entry name" value="DPG_synthase"/>
    <property type="match status" value="1"/>
</dbReference>
<dbReference type="SMART" id="SM00448">
    <property type="entry name" value="REC"/>
    <property type="match status" value="1"/>
</dbReference>
<accession>A0A516GSP2</accession>
<dbReference type="PROSITE" id="PS50110">
    <property type="entry name" value="RESPONSE_REGULATORY"/>
    <property type="match status" value="1"/>
</dbReference>